<evidence type="ECO:0000313" key="2">
    <source>
        <dbReference type="Proteomes" id="UP000280726"/>
    </source>
</evidence>
<keyword evidence="2" id="KW-1185">Reference proteome</keyword>
<accession>A0A3N4Z5F5</accession>
<name>A0A3N4Z5F5_9MICO</name>
<comment type="caution">
    <text evidence="1">The sequence shown here is derived from an EMBL/GenBank/DDBJ whole genome shotgun (WGS) entry which is preliminary data.</text>
</comment>
<reference evidence="1 2" key="1">
    <citation type="submission" date="2018-11" db="EMBL/GenBank/DDBJ databases">
        <title>Sequencing the genomes of 1000 actinobacteria strains.</title>
        <authorList>
            <person name="Klenk H.-P."/>
        </authorList>
    </citation>
    <scope>NUCLEOTIDE SEQUENCE [LARGE SCALE GENOMIC DNA]</scope>
    <source>
        <strain evidence="1 2">DSM 14418</strain>
    </source>
</reference>
<dbReference type="EMBL" id="RKRA01000001">
    <property type="protein sequence ID" value="RPF28569.1"/>
    <property type="molecule type" value="Genomic_DNA"/>
</dbReference>
<sequence length="137" mass="15117">MIDQLGLDPSVPLTALEEVAISKDLSVRQRQFERERRDGWTQTGDTKIVELKVQSVNLDNSDPSTGRVPAVQVDVCVDVTDVDVRDASGSSVVTADRPDTNWTRHTVSNYSWDTHPEGAWRVSTSVDLEQPPCQPAA</sequence>
<organism evidence="1 2">
    <name type="scientific">Georgenia muralis</name>
    <dbReference type="NCBI Taxonomy" id="154117"/>
    <lineage>
        <taxon>Bacteria</taxon>
        <taxon>Bacillati</taxon>
        <taxon>Actinomycetota</taxon>
        <taxon>Actinomycetes</taxon>
        <taxon>Micrococcales</taxon>
        <taxon>Bogoriellaceae</taxon>
        <taxon>Georgenia</taxon>
    </lineage>
</organism>
<protein>
    <submittedName>
        <fullName evidence="1">Uncharacterized protein</fullName>
    </submittedName>
</protein>
<evidence type="ECO:0000313" key="1">
    <source>
        <dbReference type="EMBL" id="RPF28569.1"/>
    </source>
</evidence>
<dbReference type="AlphaFoldDB" id="A0A3N4Z5F5"/>
<dbReference type="Proteomes" id="UP000280726">
    <property type="component" value="Unassembled WGS sequence"/>
</dbReference>
<gene>
    <name evidence="1" type="ORF">EDD32_3102</name>
</gene>
<proteinExistence type="predicted"/>